<accession>A0A1N6HAJ8</accession>
<protein>
    <submittedName>
        <fullName evidence="2">Uncharacterized protein</fullName>
    </submittedName>
</protein>
<dbReference type="OrthoDB" id="3533372at2"/>
<evidence type="ECO:0000313" key="3">
    <source>
        <dbReference type="Proteomes" id="UP000185192"/>
    </source>
</evidence>
<feature type="region of interest" description="Disordered" evidence="1">
    <location>
        <begin position="1"/>
        <end position="25"/>
    </location>
</feature>
<organism evidence="2 3">
    <name type="scientific">Parasphingorhabdus marina DSM 22363</name>
    <dbReference type="NCBI Taxonomy" id="1123272"/>
    <lineage>
        <taxon>Bacteria</taxon>
        <taxon>Pseudomonadati</taxon>
        <taxon>Pseudomonadota</taxon>
        <taxon>Alphaproteobacteria</taxon>
        <taxon>Sphingomonadales</taxon>
        <taxon>Sphingomonadaceae</taxon>
        <taxon>Parasphingorhabdus</taxon>
    </lineage>
</organism>
<dbReference type="AlphaFoldDB" id="A0A1N6HAJ8"/>
<evidence type="ECO:0000313" key="2">
    <source>
        <dbReference type="EMBL" id="SIO16812.1"/>
    </source>
</evidence>
<evidence type="ECO:0000256" key="1">
    <source>
        <dbReference type="SAM" id="MobiDB-lite"/>
    </source>
</evidence>
<keyword evidence="3" id="KW-1185">Reference proteome</keyword>
<dbReference type="Proteomes" id="UP000185192">
    <property type="component" value="Unassembled WGS sequence"/>
</dbReference>
<proteinExistence type="predicted"/>
<gene>
    <name evidence="2" type="ORF">SAMN02745824_3205</name>
</gene>
<name>A0A1N6HAJ8_9SPHN</name>
<sequence length="124" mass="13166">MELIVDSNGMTNRDTPRKASVSARSGSAAFDRAELRAGPTLGDGLYLVVSGPGAGHGRSTRLRPDLGDPSPEYRRIEIVVEAGTESVTGEQRYERSMPLSGLAGSRGIELVGSNGTKRFDLMSN</sequence>
<reference evidence="3" key="1">
    <citation type="submission" date="2016-11" db="EMBL/GenBank/DDBJ databases">
        <authorList>
            <person name="Varghese N."/>
            <person name="Submissions S."/>
        </authorList>
    </citation>
    <scope>NUCLEOTIDE SEQUENCE [LARGE SCALE GENOMIC DNA]</scope>
    <source>
        <strain evidence="3">DSM 22363</strain>
    </source>
</reference>
<dbReference type="EMBL" id="FSQW01000002">
    <property type="protein sequence ID" value="SIO16812.1"/>
    <property type="molecule type" value="Genomic_DNA"/>
</dbReference>